<dbReference type="Pfam" id="PF22740">
    <property type="entry name" value="PapZ_C"/>
    <property type="match status" value="1"/>
</dbReference>
<evidence type="ECO:0000313" key="8">
    <source>
        <dbReference type="Proteomes" id="UP001356170"/>
    </source>
</evidence>
<dbReference type="HAMAP" id="MF_00636">
    <property type="entry name" value="RapZ_like"/>
    <property type="match status" value="1"/>
</dbReference>
<dbReference type="InterPro" id="IPR027417">
    <property type="entry name" value="P-loop_NTPase"/>
</dbReference>
<evidence type="ECO:0000259" key="5">
    <source>
        <dbReference type="Pfam" id="PF03668"/>
    </source>
</evidence>
<evidence type="ECO:0000256" key="3">
    <source>
        <dbReference type="ARBA" id="ARBA00023134"/>
    </source>
</evidence>
<feature type="binding site" evidence="4">
    <location>
        <begin position="16"/>
        <end position="23"/>
    </location>
    <ligand>
        <name>ATP</name>
        <dbReference type="ChEBI" id="CHEBI:30616"/>
    </ligand>
</feature>
<feature type="domain" description="RapZ-like N-terminal" evidence="5">
    <location>
        <begin position="10"/>
        <end position="168"/>
    </location>
</feature>
<accession>A0ABU7UYK6</accession>
<comment type="caution">
    <text evidence="7">The sequence shown here is derived from an EMBL/GenBank/DDBJ whole genome shotgun (WGS) entry which is preliminary data.</text>
</comment>
<dbReference type="RefSeq" id="WP_331703591.1">
    <property type="nucleotide sequence ID" value="NZ_JAZHBO010000001.1"/>
</dbReference>
<sequence>MSTSATGLQKLVVISGLSGAGKSVALRTFEDLGYYCVDNLPAELLPAFLSTFDNEDLTRTTSLAVGIDARSRYGQSRNLAQSLQELRTGDLDMRVVFFDCSEQVLLQRFADTRRRHPLSNSGLPLLDAIREEARMLAPVREIADMVLDTSHHNVHRLRRDLLSHFSSNEVGNVTLLFESFAYRHGIPGEADFVFDARGLSNPHWDPELRAMTGRDPRVIEYLNAQDEVQLFTQQVRDLLDSWLPRLARDSTRSYITVAFGCSGGKHRSVYLAEHFAAWARDRHWPDVAVNHREIE</sequence>
<keyword evidence="3 4" id="KW-0342">GTP-binding</keyword>
<evidence type="ECO:0000313" key="7">
    <source>
        <dbReference type="EMBL" id="MEF2155581.1"/>
    </source>
</evidence>
<evidence type="ECO:0000256" key="4">
    <source>
        <dbReference type="HAMAP-Rule" id="MF_00636"/>
    </source>
</evidence>
<dbReference type="SUPFAM" id="SSF52540">
    <property type="entry name" value="P-loop containing nucleoside triphosphate hydrolases"/>
    <property type="match status" value="1"/>
</dbReference>
<dbReference type="PIRSF" id="PIRSF005052">
    <property type="entry name" value="P-loopkin"/>
    <property type="match status" value="1"/>
</dbReference>
<dbReference type="InterPro" id="IPR053931">
    <property type="entry name" value="RapZ_C"/>
</dbReference>
<gene>
    <name evidence="7" type="primary">rapZ</name>
    <name evidence="7" type="ORF">V3390_04945</name>
</gene>
<organism evidence="7 8">
    <name type="scientific">Aquilutibacter rugosus</name>
    <dbReference type="NCBI Taxonomy" id="3115820"/>
    <lineage>
        <taxon>Bacteria</taxon>
        <taxon>Pseudomonadati</taxon>
        <taxon>Pseudomonadota</taxon>
        <taxon>Gammaproteobacteria</taxon>
        <taxon>Lysobacterales</taxon>
        <taxon>Lysobacteraceae</taxon>
        <taxon>Aquilutibacter</taxon>
    </lineage>
</organism>
<dbReference type="NCBIfam" id="NF003828">
    <property type="entry name" value="PRK05416.1"/>
    <property type="match status" value="1"/>
</dbReference>
<keyword evidence="8" id="KW-1185">Reference proteome</keyword>
<proteinExistence type="inferred from homology"/>
<feature type="binding site" evidence="4">
    <location>
        <begin position="68"/>
        <end position="71"/>
    </location>
    <ligand>
        <name>GTP</name>
        <dbReference type="ChEBI" id="CHEBI:37565"/>
    </ligand>
</feature>
<protein>
    <submittedName>
        <fullName evidence="7">RNase adapter RapZ</fullName>
    </submittedName>
</protein>
<keyword evidence="2 4" id="KW-0067">ATP-binding</keyword>
<dbReference type="InterPro" id="IPR005337">
    <property type="entry name" value="RapZ-like"/>
</dbReference>
<dbReference type="PANTHER" id="PTHR30448">
    <property type="entry name" value="RNASE ADAPTER PROTEIN RAPZ"/>
    <property type="match status" value="1"/>
</dbReference>
<dbReference type="PANTHER" id="PTHR30448:SF0">
    <property type="entry name" value="RNASE ADAPTER PROTEIN RAPZ"/>
    <property type="match status" value="1"/>
</dbReference>
<feature type="domain" description="RapZ C-terminal" evidence="6">
    <location>
        <begin position="174"/>
        <end position="295"/>
    </location>
</feature>
<evidence type="ECO:0000259" key="6">
    <source>
        <dbReference type="Pfam" id="PF22740"/>
    </source>
</evidence>
<name>A0ABU7UYK6_9GAMM</name>
<dbReference type="Gene3D" id="3.40.50.300">
    <property type="entry name" value="P-loop containing nucleotide triphosphate hydrolases"/>
    <property type="match status" value="1"/>
</dbReference>
<evidence type="ECO:0000256" key="1">
    <source>
        <dbReference type="ARBA" id="ARBA00022741"/>
    </source>
</evidence>
<dbReference type="Pfam" id="PF03668">
    <property type="entry name" value="RapZ-like_N"/>
    <property type="match status" value="1"/>
</dbReference>
<dbReference type="EMBL" id="JAZHBO010000001">
    <property type="protein sequence ID" value="MEF2155581.1"/>
    <property type="molecule type" value="Genomic_DNA"/>
</dbReference>
<keyword evidence="1 4" id="KW-0547">Nucleotide-binding</keyword>
<evidence type="ECO:0000256" key="2">
    <source>
        <dbReference type="ARBA" id="ARBA00022840"/>
    </source>
</evidence>
<reference evidence="7 8" key="1">
    <citation type="submission" date="2024-01" db="EMBL/GenBank/DDBJ databases">
        <title>Novel species of the genus Luteimonas isolated from rivers.</title>
        <authorList>
            <person name="Lu H."/>
        </authorList>
    </citation>
    <scope>NUCLEOTIDE SEQUENCE [LARGE SCALE GENOMIC DNA]</scope>
    <source>
        <strain evidence="7 8">FXH3W</strain>
    </source>
</reference>
<dbReference type="Proteomes" id="UP001356170">
    <property type="component" value="Unassembled WGS sequence"/>
</dbReference>
<dbReference type="InterPro" id="IPR053930">
    <property type="entry name" value="RapZ-like_N"/>
</dbReference>